<dbReference type="HAMAP" id="MF_01865">
    <property type="entry name" value="MTTase_RimO"/>
    <property type="match status" value="1"/>
</dbReference>
<dbReference type="PROSITE" id="PS01278">
    <property type="entry name" value="MTTASE_RADICAL"/>
    <property type="match status" value="1"/>
</dbReference>
<dbReference type="GO" id="GO:0035597">
    <property type="term" value="F:tRNA-2-methylthio-N(6)-dimethylallyladenosine(37) synthase activity"/>
    <property type="evidence" value="ECO:0007669"/>
    <property type="project" value="UniProtKB-EC"/>
</dbReference>
<name>A0A9D1PQV7_9FIRM</name>
<dbReference type="Gene3D" id="2.40.50.140">
    <property type="entry name" value="Nucleic acid-binding proteins"/>
    <property type="match status" value="1"/>
</dbReference>
<dbReference type="SUPFAM" id="SSF102114">
    <property type="entry name" value="Radical SAM enzymes"/>
    <property type="match status" value="1"/>
</dbReference>
<dbReference type="InterPro" id="IPR002792">
    <property type="entry name" value="TRAM_dom"/>
</dbReference>
<organism evidence="14 15">
    <name type="scientific">Candidatus Monoglobus merdigallinarum</name>
    <dbReference type="NCBI Taxonomy" id="2838698"/>
    <lineage>
        <taxon>Bacteria</taxon>
        <taxon>Bacillati</taxon>
        <taxon>Bacillota</taxon>
        <taxon>Clostridia</taxon>
        <taxon>Monoglobales</taxon>
        <taxon>Monoglobaceae</taxon>
        <taxon>Monoglobus</taxon>
    </lineage>
</organism>
<dbReference type="SFLD" id="SFLDS00029">
    <property type="entry name" value="Radical_SAM"/>
    <property type="match status" value="1"/>
</dbReference>
<dbReference type="AlphaFoldDB" id="A0A9D1PQV7"/>
<keyword evidence="4 10" id="KW-0808">Transferase</keyword>
<evidence type="ECO:0000259" key="13">
    <source>
        <dbReference type="PROSITE" id="PS51918"/>
    </source>
</evidence>
<dbReference type="Gene3D" id="3.80.30.20">
    <property type="entry name" value="tm_1862 like domain"/>
    <property type="match status" value="1"/>
</dbReference>
<gene>
    <name evidence="10 14" type="primary">rimO</name>
    <name evidence="14" type="ORF">H9900_05545</name>
</gene>
<evidence type="ECO:0000256" key="3">
    <source>
        <dbReference type="ARBA" id="ARBA00022490"/>
    </source>
</evidence>
<dbReference type="PROSITE" id="PS50926">
    <property type="entry name" value="TRAM"/>
    <property type="match status" value="1"/>
</dbReference>
<keyword evidence="14" id="KW-0689">Ribosomal protein</keyword>
<dbReference type="SFLD" id="SFLDF00274">
    <property type="entry name" value="ribosomal_protein_S12_methylth"/>
    <property type="match status" value="1"/>
</dbReference>
<feature type="domain" description="TRAM" evidence="11">
    <location>
        <begin position="372"/>
        <end position="440"/>
    </location>
</feature>
<evidence type="ECO:0000256" key="2">
    <source>
        <dbReference type="ARBA" id="ARBA00022485"/>
    </source>
</evidence>
<dbReference type="InterPro" id="IPR006638">
    <property type="entry name" value="Elp3/MiaA/NifB-like_rSAM"/>
</dbReference>
<evidence type="ECO:0000256" key="10">
    <source>
        <dbReference type="HAMAP-Rule" id="MF_01865"/>
    </source>
</evidence>
<dbReference type="GO" id="GO:0103039">
    <property type="term" value="F:protein methylthiotransferase activity"/>
    <property type="evidence" value="ECO:0007669"/>
    <property type="project" value="UniProtKB-EC"/>
</dbReference>
<sequence>MKKVSITSLGCSKNLIDSEQMTEVLRQRGYEFMENEADADIMIVNTCVFIEDAQTESINCILELAACKKEDKSKKLIVCGCLAQRYKEQVIREIPEVDAVIGVNEFDKIADILDALPAGGDSVHCSEKPLLCEAGRVRTTPEYTAYLKIAEGCDNRCTYCVIPSIRGAYRSRTIENIVSEAREMASEGVKELIVIAQDTTRYGIDIYGEYRLPELLRQLCAVEGITWVRVHYCYPELISDELIEVFRTEPKLCNYLDIPVQHASDRVLKRMGRRTNRAQITDMIKRFRERVPDVVLRTSIIVGFPGETEEDFDELLDFIDEVRFDRLGVFKYSREEDTPAYSLPDQIDEEEKTKRLEAVLVAQAEIDDENNSRRCGSVQTVLVEGRDELAESYYGRTYADSVDIDGKVFFTSDRKLSAGDFVDVELCEAMDMDFFGKAVPMPERSVLNEFTE</sequence>
<dbReference type="Pfam" id="PF18693">
    <property type="entry name" value="TRAM_2"/>
    <property type="match status" value="1"/>
</dbReference>
<dbReference type="InterPro" id="IPR007197">
    <property type="entry name" value="rSAM"/>
</dbReference>
<dbReference type="PROSITE" id="PS51449">
    <property type="entry name" value="MTTASE_N"/>
    <property type="match status" value="1"/>
</dbReference>
<dbReference type="GO" id="GO:0051539">
    <property type="term" value="F:4 iron, 4 sulfur cluster binding"/>
    <property type="evidence" value="ECO:0007669"/>
    <property type="project" value="UniProtKB-UniRule"/>
</dbReference>
<dbReference type="Pfam" id="PF00919">
    <property type="entry name" value="UPF0004"/>
    <property type="match status" value="1"/>
</dbReference>
<evidence type="ECO:0000256" key="1">
    <source>
        <dbReference type="ARBA" id="ARBA00003234"/>
    </source>
</evidence>
<dbReference type="Gene3D" id="3.40.50.12160">
    <property type="entry name" value="Methylthiotransferase, N-terminal domain"/>
    <property type="match status" value="1"/>
</dbReference>
<dbReference type="InterPro" id="IPR023404">
    <property type="entry name" value="rSAM_horseshoe"/>
</dbReference>
<keyword evidence="7 10" id="KW-0408">Iron</keyword>
<accession>A0A9D1PQV7</accession>
<feature type="binding site" evidence="10">
    <location>
        <position position="81"/>
    </location>
    <ligand>
        <name>[4Fe-4S] cluster</name>
        <dbReference type="ChEBI" id="CHEBI:49883"/>
        <label>1</label>
    </ligand>
</feature>
<keyword evidence="6 10" id="KW-0479">Metal-binding</keyword>
<evidence type="ECO:0000256" key="4">
    <source>
        <dbReference type="ARBA" id="ARBA00022679"/>
    </source>
</evidence>
<dbReference type="InterPro" id="IPR038135">
    <property type="entry name" value="Methylthiotransferase_N_sf"/>
</dbReference>
<dbReference type="GO" id="GO:0005829">
    <property type="term" value="C:cytosol"/>
    <property type="evidence" value="ECO:0007669"/>
    <property type="project" value="TreeGrafter"/>
</dbReference>
<keyword evidence="2 10" id="KW-0004">4Fe-4S</keyword>
<evidence type="ECO:0000256" key="8">
    <source>
        <dbReference type="ARBA" id="ARBA00023014"/>
    </source>
</evidence>
<feature type="binding site" evidence="10">
    <location>
        <position position="47"/>
    </location>
    <ligand>
        <name>[4Fe-4S] cluster</name>
        <dbReference type="ChEBI" id="CHEBI:49883"/>
        <label>1</label>
    </ligand>
</feature>
<dbReference type="InterPro" id="IPR013848">
    <property type="entry name" value="Methylthiotransferase_N"/>
</dbReference>
<dbReference type="GO" id="GO:0035599">
    <property type="term" value="F:aspartic acid methylthiotransferase activity"/>
    <property type="evidence" value="ECO:0007669"/>
    <property type="project" value="TreeGrafter"/>
</dbReference>
<comment type="subcellular location">
    <subcellularLocation>
        <location evidence="10">Cytoplasm</location>
    </subcellularLocation>
</comment>
<feature type="binding site" evidence="10">
    <location>
        <position position="153"/>
    </location>
    <ligand>
        <name>[4Fe-4S] cluster</name>
        <dbReference type="ChEBI" id="CHEBI:49883"/>
        <label>2</label>
        <note>4Fe-4S-S-AdoMet</note>
    </ligand>
</feature>
<keyword evidence="14" id="KW-0687">Ribonucleoprotein</keyword>
<dbReference type="SMART" id="SM00729">
    <property type="entry name" value="Elp3"/>
    <property type="match status" value="1"/>
</dbReference>
<dbReference type="PANTHER" id="PTHR43837">
    <property type="entry name" value="RIBOSOMAL PROTEIN S12 METHYLTHIOTRANSFERASE RIMO"/>
    <property type="match status" value="1"/>
</dbReference>
<dbReference type="EC" id="2.8.4.4" evidence="10"/>
<keyword evidence="8 10" id="KW-0411">Iron-sulfur</keyword>
<comment type="caution">
    <text evidence="14">The sequence shown here is derived from an EMBL/GenBank/DDBJ whole genome shotgun (WGS) entry which is preliminary data.</text>
</comment>
<evidence type="ECO:0000259" key="11">
    <source>
        <dbReference type="PROSITE" id="PS50926"/>
    </source>
</evidence>
<feature type="domain" description="Radical SAM core" evidence="13">
    <location>
        <begin position="139"/>
        <end position="369"/>
    </location>
</feature>
<keyword evidence="5 10" id="KW-0949">S-adenosyl-L-methionine</keyword>
<evidence type="ECO:0000256" key="5">
    <source>
        <dbReference type="ARBA" id="ARBA00022691"/>
    </source>
</evidence>
<comment type="function">
    <text evidence="10">Catalyzes the methylthiolation of an aspartic acid residue of ribosomal protein uS12.</text>
</comment>
<proteinExistence type="inferred from homology"/>
<reference evidence="14" key="2">
    <citation type="submission" date="2021-04" db="EMBL/GenBank/DDBJ databases">
        <authorList>
            <person name="Gilroy R."/>
        </authorList>
    </citation>
    <scope>NUCLEOTIDE SEQUENCE</scope>
    <source>
        <strain evidence="14">5790</strain>
    </source>
</reference>
<reference evidence="14" key="1">
    <citation type="journal article" date="2021" name="PeerJ">
        <title>Extensive microbial diversity within the chicken gut microbiome revealed by metagenomics and culture.</title>
        <authorList>
            <person name="Gilroy R."/>
            <person name="Ravi A."/>
            <person name="Getino M."/>
            <person name="Pursley I."/>
            <person name="Horton D.L."/>
            <person name="Alikhan N.F."/>
            <person name="Baker D."/>
            <person name="Gharbi K."/>
            <person name="Hall N."/>
            <person name="Watson M."/>
            <person name="Adriaenssens E.M."/>
            <person name="Foster-Nyarko E."/>
            <person name="Jarju S."/>
            <person name="Secka A."/>
            <person name="Antonio M."/>
            <person name="Oren A."/>
            <person name="Chaudhuri R.R."/>
            <person name="La Ragione R."/>
            <person name="Hildebrand F."/>
            <person name="Pallen M.J."/>
        </authorList>
    </citation>
    <scope>NUCLEOTIDE SEQUENCE</scope>
    <source>
        <strain evidence="14">5790</strain>
    </source>
</reference>
<dbReference type="PANTHER" id="PTHR43837:SF1">
    <property type="entry name" value="RIBOSOMAL PROTEIN US12 METHYLTHIOTRANSFERASE RIMO"/>
    <property type="match status" value="1"/>
</dbReference>
<dbReference type="EMBL" id="DXIJ01000115">
    <property type="protein sequence ID" value="HIV86257.1"/>
    <property type="molecule type" value="Genomic_DNA"/>
</dbReference>
<dbReference type="SFLD" id="SFLDG01082">
    <property type="entry name" value="B12-binding_domain_containing"/>
    <property type="match status" value="1"/>
</dbReference>
<dbReference type="GO" id="GO:0005840">
    <property type="term" value="C:ribosome"/>
    <property type="evidence" value="ECO:0007669"/>
    <property type="project" value="UniProtKB-KW"/>
</dbReference>
<evidence type="ECO:0000259" key="12">
    <source>
        <dbReference type="PROSITE" id="PS51449"/>
    </source>
</evidence>
<evidence type="ECO:0000313" key="15">
    <source>
        <dbReference type="Proteomes" id="UP000824162"/>
    </source>
</evidence>
<comment type="catalytic activity">
    <reaction evidence="10">
        <text>L-aspartate(89)-[ribosomal protein uS12]-hydrogen + (sulfur carrier)-SH + AH2 + 2 S-adenosyl-L-methionine = 3-methylsulfanyl-L-aspartate(89)-[ribosomal protein uS12]-hydrogen + (sulfur carrier)-H + 5'-deoxyadenosine + L-methionine + A + S-adenosyl-L-homocysteine + 2 H(+)</text>
        <dbReference type="Rhea" id="RHEA:37087"/>
        <dbReference type="Rhea" id="RHEA-COMP:10460"/>
        <dbReference type="Rhea" id="RHEA-COMP:10461"/>
        <dbReference type="Rhea" id="RHEA-COMP:14737"/>
        <dbReference type="Rhea" id="RHEA-COMP:14739"/>
        <dbReference type="ChEBI" id="CHEBI:13193"/>
        <dbReference type="ChEBI" id="CHEBI:15378"/>
        <dbReference type="ChEBI" id="CHEBI:17319"/>
        <dbReference type="ChEBI" id="CHEBI:17499"/>
        <dbReference type="ChEBI" id="CHEBI:29917"/>
        <dbReference type="ChEBI" id="CHEBI:29961"/>
        <dbReference type="ChEBI" id="CHEBI:57844"/>
        <dbReference type="ChEBI" id="CHEBI:57856"/>
        <dbReference type="ChEBI" id="CHEBI:59789"/>
        <dbReference type="ChEBI" id="CHEBI:64428"/>
        <dbReference type="ChEBI" id="CHEBI:73599"/>
        <dbReference type="EC" id="2.8.4.4"/>
    </reaction>
</comment>
<dbReference type="NCBIfam" id="TIGR01125">
    <property type="entry name" value="30S ribosomal protein S12 methylthiotransferase RimO"/>
    <property type="match status" value="1"/>
</dbReference>
<dbReference type="GO" id="GO:0046872">
    <property type="term" value="F:metal ion binding"/>
    <property type="evidence" value="ECO:0007669"/>
    <property type="project" value="UniProtKB-KW"/>
</dbReference>
<feature type="binding site" evidence="10">
    <location>
        <position position="160"/>
    </location>
    <ligand>
        <name>[4Fe-4S] cluster</name>
        <dbReference type="ChEBI" id="CHEBI:49883"/>
        <label>2</label>
        <note>4Fe-4S-S-AdoMet</note>
    </ligand>
</feature>
<dbReference type="InterPro" id="IPR005839">
    <property type="entry name" value="Methylthiotransferase"/>
</dbReference>
<dbReference type="SFLD" id="SFLDG01061">
    <property type="entry name" value="methylthiotransferase"/>
    <property type="match status" value="1"/>
</dbReference>
<dbReference type="PROSITE" id="PS51918">
    <property type="entry name" value="RADICAL_SAM"/>
    <property type="match status" value="1"/>
</dbReference>
<evidence type="ECO:0000313" key="14">
    <source>
        <dbReference type="EMBL" id="HIV86257.1"/>
    </source>
</evidence>
<comment type="cofactor">
    <cofactor evidence="10">
        <name>[4Fe-4S] cluster</name>
        <dbReference type="ChEBI" id="CHEBI:49883"/>
    </cofactor>
    <text evidence="10">Binds 2 [4Fe-4S] clusters. One cluster is coordinated with 3 cysteines and an exchangeable S-adenosyl-L-methionine.</text>
</comment>
<evidence type="ECO:0000256" key="9">
    <source>
        <dbReference type="ARBA" id="ARBA00051425"/>
    </source>
</evidence>
<dbReference type="Pfam" id="PF04055">
    <property type="entry name" value="Radical_SAM"/>
    <property type="match status" value="1"/>
</dbReference>
<dbReference type="InterPro" id="IPR058240">
    <property type="entry name" value="rSAM_sf"/>
</dbReference>
<dbReference type="InterPro" id="IPR012340">
    <property type="entry name" value="NA-bd_OB-fold"/>
</dbReference>
<protein>
    <recommendedName>
        <fullName evidence="10">Ribosomal protein uS12 methylthiotransferase RimO</fullName>
        <shortName evidence="10">uS12 MTTase</shortName>
        <shortName evidence="10">uS12 methylthiotransferase</shortName>
        <ecNumber evidence="10">2.8.4.4</ecNumber>
    </recommendedName>
    <alternativeName>
        <fullName evidence="10">Ribosomal protein uS12 (aspartate-C(3))-methylthiotransferase</fullName>
    </alternativeName>
    <alternativeName>
        <fullName evidence="10">Ribosome maturation factor RimO</fullName>
    </alternativeName>
</protein>
<evidence type="ECO:0000256" key="6">
    <source>
        <dbReference type="ARBA" id="ARBA00022723"/>
    </source>
</evidence>
<dbReference type="InterPro" id="IPR020612">
    <property type="entry name" value="Methylthiotransferase_CS"/>
</dbReference>
<dbReference type="CDD" id="cd01335">
    <property type="entry name" value="Radical_SAM"/>
    <property type="match status" value="1"/>
</dbReference>
<comment type="function">
    <text evidence="1">Catalyzes the methylthiolation of N6-(dimethylallyl)adenosine (i(6)A), leading to the formation of 2-methylthio-N6-(dimethylallyl)adenosine (ms(2)i(6)A) at position 37 in tRNAs that read codons beginning with uridine.</text>
</comment>
<comment type="similarity">
    <text evidence="10">Belongs to the methylthiotransferase family. RimO subfamily.</text>
</comment>
<evidence type="ECO:0000256" key="7">
    <source>
        <dbReference type="ARBA" id="ARBA00023004"/>
    </source>
</evidence>
<dbReference type="FunFam" id="3.80.30.20:FF:000001">
    <property type="entry name" value="tRNA-2-methylthio-N(6)-dimethylallyladenosine synthase 2"/>
    <property type="match status" value="1"/>
</dbReference>
<keyword evidence="3 10" id="KW-0963">Cytoplasm</keyword>
<comment type="catalytic activity">
    <reaction evidence="9">
        <text>N(6)-dimethylallyladenosine(37) in tRNA + (sulfur carrier)-SH + AH2 + 2 S-adenosyl-L-methionine = 2-methylsulfanyl-N(6)-dimethylallyladenosine(37) in tRNA + (sulfur carrier)-H + 5'-deoxyadenosine + L-methionine + A + S-adenosyl-L-homocysteine + 2 H(+)</text>
        <dbReference type="Rhea" id="RHEA:37067"/>
        <dbReference type="Rhea" id="RHEA-COMP:10375"/>
        <dbReference type="Rhea" id="RHEA-COMP:10376"/>
        <dbReference type="Rhea" id="RHEA-COMP:14737"/>
        <dbReference type="Rhea" id="RHEA-COMP:14739"/>
        <dbReference type="ChEBI" id="CHEBI:13193"/>
        <dbReference type="ChEBI" id="CHEBI:15378"/>
        <dbReference type="ChEBI" id="CHEBI:17319"/>
        <dbReference type="ChEBI" id="CHEBI:17499"/>
        <dbReference type="ChEBI" id="CHEBI:29917"/>
        <dbReference type="ChEBI" id="CHEBI:57844"/>
        <dbReference type="ChEBI" id="CHEBI:57856"/>
        <dbReference type="ChEBI" id="CHEBI:59789"/>
        <dbReference type="ChEBI" id="CHEBI:64428"/>
        <dbReference type="ChEBI" id="CHEBI:74415"/>
        <dbReference type="ChEBI" id="CHEBI:74417"/>
        <dbReference type="EC" id="2.8.4.3"/>
    </reaction>
</comment>
<dbReference type="InterPro" id="IPR005840">
    <property type="entry name" value="Ribosomal_uS12_MeSTrfase_RimO"/>
</dbReference>
<feature type="domain" description="MTTase N-terminal" evidence="12">
    <location>
        <begin position="2"/>
        <end position="118"/>
    </location>
</feature>
<dbReference type="Proteomes" id="UP000824162">
    <property type="component" value="Unassembled WGS sequence"/>
</dbReference>
<feature type="binding site" evidence="10">
    <location>
        <position position="157"/>
    </location>
    <ligand>
        <name>[4Fe-4S] cluster</name>
        <dbReference type="ChEBI" id="CHEBI:49883"/>
        <label>2</label>
        <note>4Fe-4S-S-AdoMet</note>
    </ligand>
</feature>
<dbReference type="FunFam" id="3.40.50.12160:FF:000003">
    <property type="entry name" value="CDK5 regulatory subunit-associated protein 1"/>
    <property type="match status" value="1"/>
</dbReference>
<dbReference type="NCBIfam" id="TIGR00089">
    <property type="entry name" value="MiaB/RimO family radical SAM methylthiotransferase"/>
    <property type="match status" value="1"/>
</dbReference>
<feature type="binding site" evidence="10">
    <location>
        <position position="11"/>
    </location>
    <ligand>
        <name>[4Fe-4S] cluster</name>
        <dbReference type="ChEBI" id="CHEBI:49883"/>
        <label>1</label>
    </ligand>
</feature>